<feature type="domain" description="Guanylate cyclase" evidence="2">
    <location>
        <begin position="410"/>
        <end position="537"/>
    </location>
</feature>
<dbReference type="Gene3D" id="6.10.340.10">
    <property type="match status" value="1"/>
</dbReference>
<dbReference type="InterPro" id="IPR029787">
    <property type="entry name" value="Nucleotide_cyclase"/>
</dbReference>
<keyword evidence="5" id="KW-1185">Reference proteome</keyword>
<dbReference type="Pfam" id="PF00672">
    <property type="entry name" value="HAMP"/>
    <property type="match status" value="1"/>
</dbReference>
<reference evidence="5" key="1">
    <citation type="submission" date="2019-01" db="EMBL/GenBank/DDBJ databases">
        <title>Gri0909 isolated from a small marine red alga.</title>
        <authorList>
            <person name="Kim J."/>
            <person name="Jeong S.E."/>
            <person name="Jeon C.O."/>
        </authorList>
    </citation>
    <scope>NUCLEOTIDE SEQUENCE [LARGE SCALE GENOMIC DNA]</scope>
    <source>
        <strain evidence="5">Gri0909</strain>
    </source>
</reference>
<evidence type="ECO:0000259" key="2">
    <source>
        <dbReference type="PROSITE" id="PS50125"/>
    </source>
</evidence>
<accession>A0A437QNS2</accession>
<dbReference type="OrthoDB" id="9762462at2"/>
<comment type="caution">
    <text evidence="4">The sequence shown here is derived from an EMBL/GenBank/DDBJ whole genome shotgun (WGS) entry which is preliminary data.</text>
</comment>
<name>A0A437QNS2_9PROT</name>
<sequence length="608" mass="65660">MRMRVTSILVLVFGGLVLLSAGGMFLIALASAFDNTRNSLTAILREQINEASVASTAFFIPLEDLGKWMADEISQDRMGVSEPESLKYILAGALSSLPQGEAVTVQFPDGTGYYFDRATETIQEVNWPPEWRVSERGIGPDGEWVLRPSPLDGSHRGAFITSARNKEGQQIAAIGIRADLEPLSRRLSNNAAFRGKELTRFMLFNDRIVVAHPLLVMSEAGTRPTIDTLGDPYLAQLFTAPREEMNLVKDIPGAEFFFLETDRRERHGFVLKEDKTRKTGGTVTIGIHFDQSSGAPEIERLLGTMAVGLAVVIVSVIVAILVGRRAARPIERLAAAAHGVQSQNFDDVPRLPPSHAIELDEAASAFNAMVDGLKERERIRNLFGKYVPESVAQLLLLDEGAGQPQTANATVFFLDLAGFSTMSEKLDPAGIIATMNAFFSDAVDVIEEEQGVVTQFQGDAILAVFNTPVEDPNHAEHAVRAAIRILKLIKTKAFGGQQLACRIGLNTGSLVAGAVGAAQRLSYTVHGDSVNLAARLEAMNKETETELLVADSTRILAPDFPYEHVGTFAVRGRAEMVAAYTIRDLPDVGPAVAPGVGSDVGPDKTAKA</sequence>
<dbReference type="EMBL" id="SADE01000002">
    <property type="protein sequence ID" value="RVU36208.1"/>
    <property type="molecule type" value="Genomic_DNA"/>
</dbReference>
<dbReference type="SMART" id="SM00304">
    <property type="entry name" value="HAMP"/>
    <property type="match status" value="1"/>
</dbReference>
<gene>
    <name evidence="4" type="ORF">EOI86_13375</name>
</gene>
<feature type="domain" description="HAMP" evidence="3">
    <location>
        <begin position="324"/>
        <end position="378"/>
    </location>
</feature>
<evidence type="ECO:0000256" key="1">
    <source>
        <dbReference type="SAM" id="Phobius"/>
    </source>
</evidence>
<dbReference type="GO" id="GO:0016020">
    <property type="term" value="C:membrane"/>
    <property type="evidence" value="ECO:0007669"/>
    <property type="project" value="InterPro"/>
</dbReference>
<dbReference type="Pfam" id="PF00211">
    <property type="entry name" value="Guanylate_cyc"/>
    <property type="match status" value="1"/>
</dbReference>
<keyword evidence="1" id="KW-0472">Membrane</keyword>
<dbReference type="GO" id="GO:0004016">
    <property type="term" value="F:adenylate cyclase activity"/>
    <property type="evidence" value="ECO:0007669"/>
    <property type="project" value="UniProtKB-ARBA"/>
</dbReference>
<dbReference type="RefSeq" id="WP_127765684.1">
    <property type="nucleotide sequence ID" value="NZ_SADE01000002.1"/>
</dbReference>
<dbReference type="PROSITE" id="PS50125">
    <property type="entry name" value="GUANYLATE_CYCLASE_2"/>
    <property type="match status" value="1"/>
</dbReference>
<dbReference type="InterPro" id="IPR001054">
    <property type="entry name" value="A/G_cyclase"/>
</dbReference>
<dbReference type="CDD" id="cd06225">
    <property type="entry name" value="HAMP"/>
    <property type="match status" value="1"/>
</dbReference>
<dbReference type="GO" id="GO:0035556">
    <property type="term" value="P:intracellular signal transduction"/>
    <property type="evidence" value="ECO:0007669"/>
    <property type="project" value="InterPro"/>
</dbReference>
<dbReference type="InterPro" id="IPR003660">
    <property type="entry name" value="HAMP_dom"/>
</dbReference>
<dbReference type="Proteomes" id="UP000287447">
    <property type="component" value="Unassembled WGS sequence"/>
</dbReference>
<dbReference type="PANTHER" id="PTHR43081:SF1">
    <property type="entry name" value="ADENYLATE CYCLASE, TERMINAL-DIFFERENTIATION SPECIFIC"/>
    <property type="match status" value="1"/>
</dbReference>
<evidence type="ECO:0000313" key="5">
    <source>
        <dbReference type="Proteomes" id="UP000287447"/>
    </source>
</evidence>
<dbReference type="Gene3D" id="3.30.70.1230">
    <property type="entry name" value="Nucleotide cyclase"/>
    <property type="match status" value="1"/>
</dbReference>
<evidence type="ECO:0000313" key="4">
    <source>
        <dbReference type="EMBL" id="RVU36208.1"/>
    </source>
</evidence>
<feature type="transmembrane region" description="Helical" evidence="1">
    <location>
        <begin position="301"/>
        <end position="322"/>
    </location>
</feature>
<dbReference type="GO" id="GO:0009190">
    <property type="term" value="P:cyclic nucleotide biosynthetic process"/>
    <property type="evidence" value="ECO:0007669"/>
    <property type="project" value="InterPro"/>
</dbReference>
<keyword evidence="1" id="KW-0812">Transmembrane</keyword>
<dbReference type="PANTHER" id="PTHR43081">
    <property type="entry name" value="ADENYLATE CYCLASE, TERMINAL-DIFFERENTIATION SPECIFIC-RELATED"/>
    <property type="match status" value="1"/>
</dbReference>
<dbReference type="SUPFAM" id="SSF55073">
    <property type="entry name" value="Nucleotide cyclase"/>
    <property type="match status" value="1"/>
</dbReference>
<dbReference type="CDD" id="cd07302">
    <property type="entry name" value="CHD"/>
    <property type="match status" value="1"/>
</dbReference>
<protein>
    <submittedName>
        <fullName evidence="4">Adenylate/guanylate cyclase domain-containing protein</fullName>
    </submittedName>
</protein>
<organism evidence="4 5">
    <name type="scientific">Hwanghaeella grinnelliae</name>
    <dbReference type="NCBI Taxonomy" id="2500179"/>
    <lineage>
        <taxon>Bacteria</taxon>
        <taxon>Pseudomonadati</taxon>
        <taxon>Pseudomonadota</taxon>
        <taxon>Alphaproteobacteria</taxon>
        <taxon>Rhodospirillales</taxon>
        <taxon>Rhodospirillaceae</taxon>
        <taxon>Hwanghaeella</taxon>
    </lineage>
</organism>
<evidence type="ECO:0000259" key="3">
    <source>
        <dbReference type="PROSITE" id="PS50885"/>
    </source>
</evidence>
<dbReference type="SMART" id="SM00044">
    <property type="entry name" value="CYCc"/>
    <property type="match status" value="1"/>
</dbReference>
<dbReference type="AlphaFoldDB" id="A0A437QNS2"/>
<proteinExistence type="predicted"/>
<dbReference type="InterPro" id="IPR050697">
    <property type="entry name" value="Adenylyl/Guanylyl_Cyclase_3/4"/>
</dbReference>
<dbReference type="PROSITE" id="PS50885">
    <property type="entry name" value="HAMP"/>
    <property type="match status" value="1"/>
</dbReference>
<keyword evidence="1" id="KW-1133">Transmembrane helix</keyword>